<evidence type="ECO:0000256" key="2">
    <source>
        <dbReference type="ARBA" id="ARBA00022723"/>
    </source>
</evidence>
<dbReference type="Gene3D" id="2.102.10.10">
    <property type="entry name" value="Rieske [2Fe-2S] iron-sulphur domain"/>
    <property type="match status" value="1"/>
</dbReference>
<dbReference type="STRING" id="1480694.DC28_14495"/>
<dbReference type="PROSITE" id="PS51296">
    <property type="entry name" value="RIESKE"/>
    <property type="match status" value="1"/>
</dbReference>
<dbReference type="AlphaFoldDB" id="A0A098QW31"/>
<evidence type="ECO:0000256" key="3">
    <source>
        <dbReference type="ARBA" id="ARBA00023004"/>
    </source>
</evidence>
<dbReference type="InterPro" id="IPR036922">
    <property type="entry name" value="Rieske_2Fe-2S_sf"/>
</dbReference>
<organism evidence="8 9">
    <name type="scientific">Spirochaeta lutea</name>
    <dbReference type="NCBI Taxonomy" id="1480694"/>
    <lineage>
        <taxon>Bacteria</taxon>
        <taxon>Pseudomonadati</taxon>
        <taxon>Spirochaetota</taxon>
        <taxon>Spirochaetia</taxon>
        <taxon>Spirochaetales</taxon>
        <taxon>Spirochaetaceae</taxon>
        <taxon>Spirochaeta</taxon>
    </lineage>
</organism>
<proteinExistence type="inferred from homology"/>
<dbReference type="SUPFAM" id="SSF50022">
    <property type="entry name" value="ISP domain"/>
    <property type="match status" value="1"/>
</dbReference>
<evidence type="ECO:0000259" key="7">
    <source>
        <dbReference type="PROSITE" id="PS51296"/>
    </source>
</evidence>
<evidence type="ECO:0000256" key="1">
    <source>
        <dbReference type="ARBA" id="ARBA00022714"/>
    </source>
</evidence>
<name>A0A098QW31_9SPIO</name>
<comment type="caution">
    <text evidence="8">The sequence shown here is derived from an EMBL/GenBank/DDBJ whole genome shotgun (WGS) entry which is preliminary data.</text>
</comment>
<dbReference type="GO" id="GO:0046872">
    <property type="term" value="F:metal ion binding"/>
    <property type="evidence" value="ECO:0007669"/>
    <property type="project" value="UniProtKB-KW"/>
</dbReference>
<dbReference type="InterPro" id="IPR017941">
    <property type="entry name" value="Rieske_2Fe-2S"/>
</dbReference>
<reference evidence="8 9" key="1">
    <citation type="submission" date="2014-05" db="EMBL/GenBank/DDBJ databases">
        <title>De novo Genome Sequence of Spirocheata sp.</title>
        <authorList>
            <person name="Shivani Y."/>
            <person name="Subhash Y."/>
            <person name="Tushar L."/>
            <person name="Sasikala C."/>
            <person name="Ramana C.V."/>
        </authorList>
    </citation>
    <scope>NUCLEOTIDE SEQUENCE [LARGE SCALE GENOMIC DNA]</scope>
    <source>
        <strain evidence="8 9">JC230</strain>
    </source>
</reference>
<keyword evidence="3" id="KW-0408">Iron</keyword>
<feature type="domain" description="Rieske" evidence="7">
    <location>
        <begin position="12"/>
        <end position="106"/>
    </location>
</feature>
<gene>
    <name evidence="8" type="ORF">DC28_14495</name>
</gene>
<comment type="cofactor">
    <cofactor evidence="5">
        <name>[2Fe-2S] cluster</name>
        <dbReference type="ChEBI" id="CHEBI:190135"/>
    </cofactor>
</comment>
<keyword evidence="4" id="KW-0411">Iron-sulfur</keyword>
<sequence length="111" mass="12501">MGLLGKKKKPEWVRVASVDDFHRSTMVKVGKHEYALYKLDDGFFCTQNSCSHEYSPLSEGIVMGDEVFCEKHGSRFNIKSGRVVNLPATEDIKTFDVKLEGSDIFIFVPPA</sequence>
<dbReference type="RefSeq" id="WP_052078937.1">
    <property type="nucleotide sequence ID" value="NZ_JNUP01000072.1"/>
</dbReference>
<dbReference type="eggNOG" id="COG2146">
    <property type="taxonomic scope" value="Bacteria"/>
</dbReference>
<protein>
    <recommendedName>
        <fullName evidence="7">Rieske domain-containing protein</fullName>
    </recommendedName>
</protein>
<evidence type="ECO:0000256" key="6">
    <source>
        <dbReference type="ARBA" id="ARBA00038001"/>
    </source>
</evidence>
<accession>A0A098QW31</accession>
<dbReference type="Pfam" id="PF00355">
    <property type="entry name" value="Rieske"/>
    <property type="match status" value="1"/>
</dbReference>
<dbReference type="GO" id="GO:0051537">
    <property type="term" value="F:2 iron, 2 sulfur cluster binding"/>
    <property type="evidence" value="ECO:0007669"/>
    <property type="project" value="UniProtKB-KW"/>
</dbReference>
<dbReference type="CDD" id="cd03528">
    <property type="entry name" value="Rieske_RO_ferredoxin"/>
    <property type="match status" value="1"/>
</dbReference>
<dbReference type="PANTHER" id="PTHR21496">
    <property type="entry name" value="FERREDOXIN-RELATED"/>
    <property type="match status" value="1"/>
</dbReference>
<dbReference type="Proteomes" id="UP000029692">
    <property type="component" value="Unassembled WGS sequence"/>
</dbReference>
<evidence type="ECO:0000256" key="5">
    <source>
        <dbReference type="ARBA" id="ARBA00034078"/>
    </source>
</evidence>
<dbReference type="PANTHER" id="PTHR21496:SF0">
    <property type="entry name" value="RIESKE DOMAIN-CONTAINING PROTEIN"/>
    <property type="match status" value="1"/>
</dbReference>
<dbReference type="EMBL" id="JNUP01000072">
    <property type="protein sequence ID" value="KGE70712.1"/>
    <property type="molecule type" value="Genomic_DNA"/>
</dbReference>
<keyword evidence="2" id="KW-0479">Metal-binding</keyword>
<keyword evidence="9" id="KW-1185">Reference proteome</keyword>
<keyword evidence="1" id="KW-0001">2Fe-2S</keyword>
<dbReference type="OrthoDB" id="9800776at2"/>
<comment type="similarity">
    <text evidence="6">Belongs to the bacterial ring-hydroxylating dioxygenase ferredoxin component family.</text>
</comment>
<evidence type="ECO:0000313" key="9">
    <source>
        <dbReference type="Proteomes" id="UP000029692"/>
    </source>
</evidence>
<evidence type="ECO:0000256" key="4">
    <source>
        <dbReference type="ARBA" id="ARBA00023014"/>
    </source>
</evidence>
<evidence type="ECO:0000313" key="8">
    <source>
        <dbReference type="EMBL" id="KGE70712.1"/>
    </source>
</evidence>